<keyword evidence="3" id="KW-1185">Reference proteome</keyword>
<sequence>MVDSPGKRAEPFTIIQEMNDHGAMTVRARETHATYQVVEYGDESVRSRVADLPAGSQVRIAISRVGGRGNAWRANEVLPGTRTTLSAATVPDA</sequence>
<organism evidence="2 3">
    <name type="scientific">Halopelagius inordinatus</name>
    <dbReference type="NCBI Taxonomy" id="553467"/>
    <lineage>
        <taxon>Archaea</taxon>
        <taxon>Methanobacteriati</taxon>
        <taxon>Methanobacteriota</taxon>
        <taxon>Stenosarchaea group</taxon>
        <taxon>Halobacteria</taxon>
        <taxon>Halobacteriales</taxon>
        <taxon>Haloferacaceae</taxon>
    </lineage>
</organism>
<evidence type="ECO:0000259" key="1">
    <source>
        <dbReference type="Pfam" id="PF26006"/>
    </source>
</evidence>
<feature type="domain" description="DUF7999" evidence="1">
    <location>
        <begin position="4"/>
        <end position="81"/>
    </location>
</feature>
<reference evidence="3" key="1">
    <citation type="submission" date="2016-10" db="EMBL/GenBank/DDBJ databases">
        <authorList>
            <person name="Varghese N."/>
            <person name="Submissions S."/>
        </authorList>
    </citation>
    <scope>NUCLEOTIDE SEQUENCE [LARGE SCALE GENOMIC DNA]</scope>
    <source>
        <strain evidence="3">CGMCC 1.7739</strain>
    </source>
</reference>
<protein>
    <recommendedName>
        <fullName evidence="1">DUF7999 domain-containing protein</fullName>
    </recommendedName>
</protein>
<name>A0A1I2RUU2_9EURY</name>
<dbReference type="OrthoDB" id="340706at2157"/>
<gene>
    <name evidence="2" type="ORF">SAMN04488063_2048</name>
</gene>
<dbReference type="EMBL" id="FOOQ01000002">
    <property type="protein sequence ID" value="SFG43843.1"/>
    <property type="molecule type" value="Genomic_DNA"/>
</dbReference>
<accession>A0A1I2RUU2</accession>
<proteinExistence type="predicted"/>
<dbReference type="Pfam" id="PF26006">
    <property type="entry name" value="DUF7999"/>
    <property type="match status" value="1"/>
</dbReference>
<dbReference type="RefSeq" id="WP_092891823.1">
    <property type="nucleotide sequence ID" value="NZ_FOOQ01000002.1"/>
</dbReference>
<dbReference type="InterPro" id="IPR058312">
    <property type="entry name" value="DUF7999"/>
</dbReference>
<evidence type="ECO:0000313" key="3">
    <source>
        <dbReference type="Proteomes" id="UP000198876"/>
    </source>
</evidence>
<evidence type="ECO:0000313" key="2">
    <source>
        <dbReference type="EMBL" id="SFG43843.1"/>
    </source>
</evidence>
<dbReference type="Proteomes" id="UP000198876">
    <property type="component" value="Unassembled WGS sequence"/>
</dbReference>
<dbReference type="AlphaFoldDB" id="A0A1I2RUU2"/>